<dbReference type="EC" id="2.4.2.48" evidence="7"/>
<comment type="function">
    <text evidence="7">Exchanges the guanine residue with 7-cyano-7-deazaguanine (preQ0) at position 15 in the dihydrouridine loop (D-loop) of archaeal tRNAs.</text>
</comment>
<evidence type="ECO:0000259" key="8">
    <source>
        <dbReference type="Pfam" id="PF01472"/>
    </source>
</evidence>
<evidence type="ECO:0000256" key="6">
    <source>
        <dbReference type="ARBA" id="ARBA00022833"/>
    </source>
</evidence>
<dbReference type="CDD" id="cd21149">
    <property type="entry name" value="PUA_archaeosine_TGT"/>
    <property type="match status" value="1"/>
</dbReference>
<feature type="binding site" evidence="7">
    <location>
        <position position="277"/>
    </location>
    <ligand>
        <name>Zn(2+)</name>
        <dbReference type="ChEBI" id="CHEBI:29105"/>
    </ligand>
</feature>
<keyword evidence="5 7" id="KW-0479">Metal-binding</keyword>
<protein>
    <recommendedName>
        <fullName evidence="7">tRNA-guanine(15) transglycosylase</fullName>
        <ecNumber evidence="7">2.4.2.48</ecNumber>
    </recommendedName>
    <alternativeName>
        <fullName evidence="7">7-cyano-7-deazaguanine tRNA-ribosyltransferase</fullName>
    </alternativeName>
    <alternativeName>
        <fullName evidence="7">Archaeal tRNA-guanine transglycosylase</fullName>
    </alternativeName>
</protein>
<comment type="pathway">
    <text evidence="1 7">tRNA modification; archaeosine-tRNA biosynthesis.</text>
</comment>
<dbReference type="InterPro" id="IPR002478">
    <property type="entry name" value="PUA"/>
</dbReference>
<dbReference type="NCBIfam" id="TIGR00449">
    <property type="entry name" value="tgt_general"/>
    <property type="match status" value="1"/>
</dbReference>
<organism evidence="11">
    <name type="scientific">uncultured marine group II/III euryarchaeote KM3_177_C07</name>
    <dbReference type="NCBI Taxonomy" id="1457939"/>
    <lineage>
        <taxon>Archaea</taxon>
        <taxon>Methanobacteriati</taxon>
        <taxon>Methanobacteriota</taxon>
        <taxon>environmental samples</taxon>
    </lineage>
</organism>
<dbReference type="GO" id="GO:0002099">
    <property type="term" value="P:tRNA wobble guanine modification"/>
    <property type="evidence" value="ECO:0007669"/>
    <property type="project" value="TreeGrafter"/>
</dbReference>
<proteinExistence type="inferred from homology"/>
<evidence type="ECO:0000256" key="2">
    <source>
        <dbReference type="ARBA" id="ARBA00022676"/>
    </source>
</evidence>
<keyword evidence="2 7" id="KW-0328">Glycosyltransferase</keyword>
<evidence type="ECO:0000256" key="4">
    <source>
        <dbReference type="ARBA" id="ARBA00022694"/>
    </source>
</evidence>
<comment type="catalytic activity">
    <reaction evidence="7">
        <text>guanosine(15) in tRNA + 7-cyano-7-carbaguanine = 7-cyano-7-carbaguanosine(15) in tRNA + guanine</text>
        <dbReference type="Rhea" id="RHEA:43164"/>
        <dbReference type="Rhea" id="RHEA-COMP:10371"/>
        <dbReference type="Rhea" id="RHEA-COMP:10372"/>
        <dbReference type="ChEBI" id="CHEBI:16235"/>
        <dbReference type="ChEBI" id="CHEBI:45075"/>
        <dbReference type="ChEBI" id="CHEBI:74269"/>
        <dbReference type="ChEBI" id="CHEBI:82850"/>
        <dbReference type="EC" id="2.4.2.48"/>
    </reaction>
</comment>
<name>A0A075GPF4_9EURY</name>
<dbReference type="InterPro" id="IPR038250">
    <property type="entry name" value="TGT_C2_sf"/>
</dbReference>
<dbReference type="InterPro" id="IPR029402">
    <property type="entry name" value="TGT_C2"/>
</dbReference>
<accession>A0A075GPF4</accession>
<feature type="binding site" evidence="7">
    <location>
        <position position="272"/>
    </location>
    <ligand>
        <name>Zn(2+)</name>
        <dbReference type="ChEBI" id="CHEBI:29105"/>
    </ligand>
</feature>
<evidence type="ECO:0000259" key="10">
    <source>
        <dbReference type="Pfam" id="PF14810"/>
    </source>
</evidence>
<dbReference type="GO" id="GO:0005737">
    <property type="term" value="C:cytoplasm"/>
    <property type="evidence" value="ECO:0007669"/>
    <property type="project" value="TreeGrafter"/>
</dbReference>
<feature type="domain" description="tRNA-guanine transglycosylase patch-forming" evidence="10">
    <location>
        <begin position="419"/>
        <end position="489"/>
    </location>
</feature>
<dbReference type="AlphaFoldDB" id="A0A075GPF4"/>
<reference evidence="11" key="1">
    <citation type="journal article" date="2014" name="Genome Biol. Evol.">
        <title>Pangenome evidence for extensive interdomain horizontal transfer affecting lineage core and shell genes in uncultured planktonic thaumarchaeota and euryarchaeota.</title>
        <authorList>
            <person name="Deschamps P."/>
            <person name="Zivanovic Y."/>
            <person name="Moreira D."/>
            <person name="Rodriguez-Valera F."/>
            <person name="Lopez-Garcia P."/>
        </authorList>
    </citation>
    <scope>NUCLEOTIDE SEQUENCE</scope>
</reference>
<dbReference type="InterPro" id="IPR050076">
    <property type="entry name" value="ArchSynthase1/Queuine_TRR"/>
</dbReference>
<dbReference type="InterPro" id="IPR004804">
    <property type="entry name" value="TgtA"/>
</dbReference>
<comment type="cofactor">
    <cofactor evidence="7">
        <name>Zn(2+)</name>
        <dbReference type="ChEBI" id="CHEBI:29105"/>
    </cofactor>
    <text evidence="7">Binds 1 zinc ion per subunit.</text>
</comment>
<evidence type="ECO:0000256" key="1">
    <source>
        <dbReference type="ARBA" id="ARBA00005030"/>
    </source>
</evidence>
<dbReference type="NCBIfam" id="TIGR00432">
    <property type="entry name" value="arcsn_tRNA_tgt"/>
    <property type="match status" value="1"/>
</dbReference>
<keyword evidence="3 7" id="KW-0808">Transferase</keyword>
<evidence type="ECO:0000256" key="5">
    <source>
        <dbReference type="ARBA" id="ARBA00022723"/>
    </source>
</evidence>
<dbReference type="GO" id="GO:0016763">
    <property type="term" value="F:pentosyltransferase activity"/>
    <property type="evidence" value="ECO:0007669"/>
    <property type="project" value="UniProtKB-UniRule"/>
</dbReference>
<dbReference type="HAMAP" id="MF_01634">
    <property type="entry name" value="TgtA_arch"/>
    <property type="match status" value="1"/>
</dbReference>
<evidence type="ECO:0000256" key="7">
    <source>
        <dbReference type="HAMAP-Rule" id="MF_01634"/>
    </source>
</evidence>
<dbReference type="GO" id="GO:0008270">
    <property type="term" value="F:zinc ion binding"/>
    <property type="evidence" value="ECO:0007669"/>
    <property type="project" value="UniProtKB-UniRule"/>
</dbReference>
<dbReference type="InterPro" id="IPR002616">
    <property type="entry name" value="tRNA_ribo_trans-like"/>
</dbReference>
<feature type="domain" description="tRNA-guanine(15) transglycosylase-like" evidence="9">
    <location>
        <begin position="9"/>
        <end position="333"/>
    </location>
</feature>
<dbReference type="Gene3D" id="3.10.450.90">
    <property type="entry name" value="ArcTGT, C2 domain"/>
    <property type="match status" value="1"/>
</dbReference>
<feature type="active site" description="Nucleophile" evidence="7">
    <location>
        <position position="87"/>
    </location>
</feature>
<dbReference type="Gene3D" id="2.30.130.10">
    <property type="entry name" value="PUA domain"/>
    <property type="match status" value="1"/>
</dbReference>
<evidence type="ECO:0000259" key="9">
    <source>
        <dbReference type="Pfam" id="PF01702"/>
    </source>
</evidence>
<sequence length="564" mass="61378">MFEIRQRDGLARIGRLTTPHGELTTPTLLPVVNPRKLTLAPAEIRDCGATGLITNSYIISRHDELREPALADGVHALLGWDGPLMTDSGTFQSHVYGDIEVEPQVIVEFQRDIGSDIGTVLDVFTEPESDIERAGAELAETQARIAAAVPLKGEMLLAATVQGGSHPELRERAAAQVSTVEADVHPIGGVVPLMEQYRYAELATLVLAAKRALVPSRPVHLFGCGHPSLFALAALLGCDLFDSASYAKFAADGRMMFSWGTRRLVEMQELPCACAVCSATTANELQALPDTERERQLARHNLLVSFAELRRVRQAIRDGLLWELVVSRAADRPEVADALVALEPHGDWLEQWEPAFRPRQPTAKRESLLRLARSRLTRTASGGPAFEHPLFGGVPETLVDTAPLRPLGNVRQRDWTAARVHAIASYQFGSAAADALMDGDVELVTSRNTGRLRNVLVDGEHRLSLSARHGLFTLRAAGACVIHATCAAPQHRVVVHADSAEFNRQGRNAFCKFVLECDPELHCQDECLIVTESDELVAVGKLKTAPVEIALGQQGLAVKVREAV</sequence>
<dbReference type="InterPro" id="IPR015947">
    <property type="entry name" value="PUA-like_sf"/>
</dbReference>
<evidence type="ECO:0000313" key="11">
    <source>
        <dbReference type="EMBL" id="AIF04920.1"/>
    </source>
</evidence>
<dbReference type="PROSITE" id="PS50890">
    <property type="entry name" value="PUA"/>
    <property type="match status" value="1"/>
</dbReference>
<dbReference type="UniPathway" id="UPA00393"/>
<dbReference type="Pfam" id="PF01472">
    <property type="entry name" value="PUA"/>
    <property type="match status" value="1"/>
</dbReference>
<dbReference type="SUPFAM" id="SSF88802">
    <property type="entry name" value="Pre-PUA domain"/>
    <property type="match status" value="1"/>
</dbReference>
<dbReference type="EMBL" id="KF900723">
    <property type="protein sequence ID" value="AIF04920.1"/>
    <property type="molecule type" value="Genomic_DNA"/>
</dbReference>
<dbReference type="GO" id="GO:0003723">
    <property type="term" value="F:RNA binding"/>
    <property type="evidence" value="ECO:0007669"/>
    <property type="project" value="InterPro"/>
</dbReference>
<dbReference type="PANTHER" id="PTHR46499:SF1">
    <property type="entry name" value="QUEUINE TRNA-RIBOSYLTRANSFERASE"/>
    <property type="match status" value="1"/>
</dbReference>
<dbReference type="PANTHER" id="PTHR46499">
    <property type="entry name" value="QUEUINE TRNA-RIBOSYLTRANSFERASE"/>
    <property type="match status" value="1"/>
</dbReference>
<feature type="binding site" evidence="7">
    <location>
        <position position="122"/>
    </location>
    <ligand>
        <name>substrate</name>
    </ligand>
</feature>
<dbReference type="Pfam" id="PF14810">
    <property type="entry name" value="TGT_C2"/>
    <property type="match status" value="1"/>
</dbReference>
<gene>
    <name evidence="11" type="primary">QTRT1</name>
    <name evidence="11" type="synonym">tgt</name>
    <name evidence="7" type="synonym">tgtA</name>
</gene>
<keyword evidence="4 7" id="KW-0819">tRNA processing</keyword>
<feature type="binding site" evidence="7">
    <location>
        <position position="189"/>
    </location>
    <ligand>
        <name>substrate</name>
    </ligand>
</feature>
<feature type="domain" description="PUA" evidence="8">
    <location>
        <begin position="491"/>
        <end position="562"/>
    </location>
</feature>
<dbReference type="Gene3D" id="3.20.20.105">
    <property type="entry name" value="Queuine tRNA-ribosyltransferase-like"/>
    <property type="match status" value="1"/>
</dbReference>
<dbReference type="Pfam" id="PF01702">
    <property type="entry name" value="TGT"/>
    <property type="match status" value="1"/>
</dbReference>
<evidence type="ECO:0000256" key="3">
    <source>
        <dbReference type="ARBA" id="ARBA00022679"/>
    </source>
</evidence>
<dbReference type="SUPFAM" id="SSF51713">
    <property type="entry name" value="tRNA-guanine transglycosylase"/>
    <property type="match status" value="1"/>
</dbReference>
<dbReference type="SUPFAM" id="SSF88697">
    <property type="entry name" value="PUA domain-like"/>
    <property type="match status" value="1"/>
</dbReference>
<comment type="similarity">
    <text evidence="7">Belongs to the archaeosine tRNA-ribosyltransferase family.</text>
</comment>
<dbReference type="InterPro" id="IPR036511">
    <property type="entry name" value="TGT-like_sf"/>
</dbReference>
<feature type="binding site" evidence="7">
    <location>
        <position position="274"/>
    </location>
    <ligand>
        <name>Zn(2+)</name>
        <dbReference type="ChEBI" id="CHEBI:29105"/>
    </ligand>
</feature>
<keyword evidence="6 7" id="KW-0862">Zinc</keyword>
<dbReference type="InterPro" id="IPR036974">
    <property type="entry name" value="PUA_sf"/>
</dbReference>